<name>A0A834N9I3_VESGE</name>
<feature type="chain" id="PRO_5032452428" evidence="1">
    <location>
        <begin position="21"/>
        <end position="106"/>
    </location>
</feature>
<accession>A0A834N9I3</accession>
<comment type="caution">
    <text evidence="2">The sequence shown here is derived from an EMBL/GenBank/DDBJ whole genome shotgun (WGS) entry which is preliminary data.</text>
</comment>
<reference evidence="2" key="1">
    <citation type="journal article" date="2020" name="G3 (Bethesda)">
        <title>High-Quality Assemblies for Three Invasive Social Wasps from the &lt;i&gt;Vespula&lt;/i&gt; Genus.</title>
        <authorList>
            <person name="Harrop T.W.R."/>
            <person name="Guhlin J."/>
            <person name="McLaughlin G.M."/>
            <person name="Permina E."/>
            <person name="Stockwell P."/>
            <person name="Gilligan J."/>
            <person name="Le Lec M.F."/>
            <person name="Gruber M.A.M."/>
            <person name="Quinn O."/>
            <person name="Lovegrove M."/>
            <person name="Duncan E.J."/>
            <person name="Remnant E.J."/>
            <person name="Van Eeckhoven J."/>
            <person name="Graham B."/>
            <person name="Knapp R.A."/>
            <person name="Langford K.W."/>
            <person name="Kronenberg Z."/>
            <person name="Press M.O."/>
            <person name="Eacker S.M."/>
            <person name="Wilson-Rankin E.E."/>
            <person name="Purcell J."/>
            <person name="Lester P.J."/>
            <person name="Dearden P.K."/>
        </authorList>
    </citation>
    <scope>NUCLEOTIDE SEQUENCE</scope>
    <source>
        <strain evidence="2">Linc-1</strain>
    </source>
</reference>
<dbReference type="Proteomes" id="UP000617340">
    <property type="component" value="Unassembled WGS sequence"/>
</dbReference>
<sequence>MMKLYIILPFLLVTLAAILAVPIEDEYEDLLEENIAEISDIRNSKNKLLLCQKSGKIGEWIGDTACYARCVFFGKQFGGYCYHVLYTYQAHQEQEVTGVEGHADRL</sequence>
<gene>
    <name evidence="2" type="ORF">HZH68_007895</name>
</gene>
<organism evidence="2 3">
    <name type="scientific">Vespula germanica</name>
    <name type="common">German yellow jacket</name>
    <name type="synonym">Paravespula germanica</name>
    <dbReference type="NCBI Taxonomy" id="30212"/>
    <lineage>
        <taxon>Eukaryota</taxon>
        <taxon>Metazoa</taxon>
        <taxon>Ecdysozoa</taxon>
        <taxon>Arthropoda</taxon>
        <taxon>Hexapoda</taxon>
        <taxon>Insecta</taxon>
        <taxon>Pterygota</taxon>
        <taxon>Neoptera</taxon>
        <taxon>Endopterygota</taxon>
        <taxon>Hymenoptera</taxon>
        <taxon>Apocrita</taxon>
        <taxon>Aculeata</taxon>
        <taxon>Vespoidea</taxon>
        <taxon>Vespidae</taxon>
        <taxon>Vespinae</taxon>
        <taxon>Vespula</taxon>
    </lineage>
</organism>
<dbReference type="AlphaFoldDB" id="A0A834N9I3"/>
<evidence type="ECO:0000313" key="3">
    <source>
        <dbReference type="Proteomes" id="UP000617340"/>
    </source>
</evidence>
<protein>
    <submittedName>
        <fullName evidence="2">Uncharacterized protein</fullName>
    </submittedName>
</protein>
<feature type="signal peptide" evidence="1">
    <location>
        <begin position="1"/>
        <end position="20"/>
    </location>
</feature>
<evidence type="ECO:0000313" key="2">
    <source>
        <dbReference type="EMBL" id="KAF7399303.1"/>
    </source>
</evidence>
<dbReference type="EMBL" id="JACSDZ010000007">
    <property type="protein sequence ID" value="KAF7399303.1"/>
    <property type="molecule type" value="Genomic_DNA"/>
</dbReference>
<proteinExistence type="predicted"/>
<evidence type="ECO:0000256" key="1">
    <source>
        <dbReference type="SAM" id="SignalP"/>
    </source>
</evidence>
<keyword evidence="1" id="KW-0732">Signal</keyword>
<keyword evidence="3" id="KW-1185">Reference proteome</keyword>